<dbReference type="PANTHER" id="PTHR34817:SF2">
    <property type="entry name" value="NUCLEOTIDYLTRANSFERASE"/>
    <property type="match status" value="1"/>
</dbReference>
<dbReference type="Proteomes" id="UP000282423">
    <property type="component" value="Unassembled WGS sequence"/>
</dbReference>
<dbReference type="AlphaFoldDB" id="A0A420VQU0"/>
<gene>
    <name evidence="1" type="ORF">D7322_25325</name>
</gene>
<comment type="caution">
    <text evidence="1">The sequence shown here is derived from an EMBL/GenBank/DDBJ whole genome shotgun (WGS) entry which is preliminary data.</text>
</comment>
<dbReference type="PANTHER" id="PTHR34817">
    <property type="entry name" value="NUCLEOTIDYLTRANSFERASE"/>
    <property type="match status" value="1"/>
</dbReference>
<protein>
    <submittedName>
        <fullName evidence="1">Nucleotidyltransferase domain-containing protein</fullName>
    </submittedName>
</protein>
<dbReference type="GO" id="GO:0016740">
    <property type="term" value="F:transferase activity"/>
    <property type="evidence" value="ECO:0007669"/>
    <property type="project" value="UniProtKB-KW"/>
</dbReference>
<name>A0A420VQU0_9SPHI</name>
<dbReference type="EMBL" id="RBWS01000026">
    <property type="protein sequence ID" value="RKO68721.1"/>
    <property type="molecule type" value="Genomic_DNA"/>
</dbReference>
<proteinExistence type="predicted"/>
<evidence type="ECO:0000313" key="1">
    <source>
        <dbReference type="EMBL" id="RKO68721.1"/>
    </source>
</evidence>
<sequence>MIFVTRKKEKQIKVSNMETKIKNRLHEIAEIEGISILFACESGSRGWGFPSTDSDYDVRFFYIRKPSDYSSVFPLETELRYPITGELDISGWDLIKVLTLLYKSNVSPFEWIQSPIVYHETSGFKEGFLPLIEDYFSARRQAHHYLGIVRSKISDLCGETIRLKTLFYILRSLLAVEWCITHRSYAPMALADLSGLMPEGIRTEVAKLVQLKSEVDEGFNFSCPAIIKDYLEERFNHLEYEVHDLPMVKLHKEGLEDYFKTILK</sequence>
<dbReference type="InterPro" id="IPR018775">
    <property type="entry name" value="RlaP"/>
</dbReference>
<keyword evidence="1" id="KW-0808">Transferase</keyword>
<accession>A0A420VQU0</accession>
<keyword evidence="2" id="KW-1185">Reference proteome</keyword>
<dbReference type="Pfam" id="PF10127">
    <property type="entry name" value="RlaP"/>
    <property type="match status" value="1"/>
</dbReference>
<reference evidence="1 2" key="1">
    <citation type="submission" date="2018-10" db="EMBL/GenBank/DDBJ databases">
        <title>Sphingobacterium sp. M05W1-28.</title>
        <authorList>
            <person name="Cai H."/>
        </authorList>
    </citation>
    <scope>NUCLEOTIDE SEQUENCE [LARGE SCALE GENOMIC DNA]</scope>
    <source>
        <strain evidence="1 2">M05W1-28</strain>
    </source>
</reference>
<evidence type="ECO:0000313" key="2">
    <source>
        <dbReference type="Proteomes" id="UP000282423"/>
    </source>
</evidence>
<organism evidence="1 2">
    <name type="scientific">Sphingobacterium puteale</name>
    <dbReference type="NCBI Taxonomy" id="2420510"/>
    <lineage>
        <taxon>Bacteria</taxon>
        <taxon>Pseudomonadati</taxon>
        <taxon>Bacteroidota</taxon>
        <taxon>Sphingobacteriia</taxon>
        <taxon>Sphingobacteriales</taxon>
        <taxon>Sphingobacteriaceae</taxon>
        <taxon>Sphingobacterium</taxon>
    </lineage>
</organism>